<evidence type="ECO:0000313" key="2">
    <source>
        <dbReference type="Proteomes" id="UP001151760"/>
    </source>
</evidence>
<reference evidence="1" key="1">
    <citation type="journal article" date="2022" name="Int. J. Mol. Sci.">
        <title>Draft Genome of Tanacetum Coccineum: Genomic Comparison of Closely Related Tanacetum-Family Plants.</title>
        <authorList>
            <person name="Yamashiro T."/>
            <person name="Shiraishi A."/>
            <person name="Nakayama K."/>
            <person name="Satake H."/>
        </authorList>
    </citation>
    <scope>NUCLEOTIDE SEQUENCE</scope>
</reference>
<organism evidence="1 2">
    <name type="scientific">Tanacetum coccineum</name>
    <dbReference type="NCBI Taxonomy" id="301880"/>
    <lineage>
        <taxon>Eukaryota</taxon>
        <taxon>Viridiplantae</taxon>
        <taxon>Streptophyta</taxon>
        <taxon>Embryophyta</taxon>
        <taxon>Tracheophyta</taxon>
        <taxon>Spermatophyta</taxon>
        <taxon>Magnoliopsida</taxon>
        <taxon>eudicotyledons</taxon>
        <taxon>Gunneridae</taxon>
        <taxon>Pentapetalae</taxon>
        <taxon>asterids</taxon>
        <taxon>campanulids</taxon>
        <taxon>Asterales</taxon>
        <taxon>Asteraceae</taxon>
        <taxon>Asteroideae</taxon>
        <taxon>Anthemideae</taxon>
        <taxon>Anthemidinae</taxon>
        <taxon>Tanacetum</taxon>
    </lineage>
</organism>
<dbReference type="Pfam" id="PF08284">
    <property type="entry name" value="RVP_2"/>
    <property type="match status" value="1"/>
</dbReference>
<reference evidence="1" key="2">
    <citation type="submission" date="2022-01" db="EMBL/GenBank/DDBJ databases">
        <authorList>
            <person name="Yamashiro T."/>
            <person name="Shiraishi A."/>
            <person name="Satake H."/>
            <person name="Nakayama K."/>
        </authorList>
    </citation>
    <scope>NUCLEOTIDE SEQUENCE</scope>
</reference>
<dbReference type="Gene3D" id="2.40.70.10">
    <property type="entry name" value="Acid Proteases"/>
    <property type="match status" value="1"/>
</dbReference>
<keyword evidence="1" id="KW-0808">Transferase</keyword>
<dbReference type="EMBL" id="BQNB010014340">
    <property type="protein sequence ID" value="GJT27011.1"/>
    <property type="molecule type" value="Genomic_DNA"/>
</dbReference>
<evidence type="ECO:0000313" key="1">
    <source>
        <dbReference type="EMBL" id="GJT27011.1"/>
    </source>
</evidence>
<protein>
    <submittedName>
        <fullName evidence="1">Reverse transcriptase domain-containing protein</fullName>
    </submittedName>
</protein>
<gene>
    <name evidence="1" type="ORF">Tco_0907286</name>
</gene>
<name>A0ABQ5CIT9_9ASTR</name>
<proteinExistence type="predicted"/>
<dbReference type="PANTHER" id="PTHR15503">
    <property type="entry name" value="LDOC1 RELATED"/>
    <property type="match status" value="1"/>
</dbReference>
<dbReference type="Proteomes" id="UP001151760">
    <property type="component" value="Unassembled WGS sequence"/>
</dbReference>
<feature type="non-terminal residue" evidence="1">
    <location>
        <position position="248"/>
    </location>
</feature>
<sequence>MVTLEARMIERYIGGLSQNIRGNVTSLKPTDIHETITMAQSLMDQVVQDLGEKTVDNKRKWEGNHNNNYNQNKRQEVAKVYTVGPNDKGKYVGNLPHCKLGSFDVIIGLDWLSEYQAVIACHEKQVHIPYGNEVMVVQGVRSEVRSESRLRIISYINTQKYIDKGCLVFLIQVTEKGTEEKQLKDLPIVRDFPKVFPEDLPGLPPTLQVEFQIDLAPRAAPVAHAPYRLAPAKMKELSDQLKELSDKG</sequence>
<dbReference type="SUPFAM" id="SSF56672">
    <property type="entry name" value="DNA/RNA polymerases"/>
    <property type="match status" value="1"/>
</dbReference>
<dbReference type="InterPro" id="IPR032567">
    <property type="entry name" value="RTL1-rel"/>
</dbReference>
<keyword evidence="1" id="KW-0548">Nucleotidyltransferase</keyword>
<comment type="caution">
    <text evidence="1">The sequence shown here is derived from an EMBL/GenBank/DDBJ whole genome shotgun (WGS) entry which is preliminary data.</text>
</comment>
<dbReference type="InterPro" id="IPR043502">
    <property type="entry name" value="DNA/RNA_pol_sf"/>
</dbReference>
<dbReference type="PANTHER" id="PTHR15503:SF45">
    <property type="entry name" value="RNA-DIRECTED DNA POLYMERASE HOMOLOG"/>
    <property type="match status" value="1"/>
</dbReference>
<dbReference type="InterPro" id="IPR021109">
    <property type="entry name" value="Peptidase_aspartic_dom_sf"/>
</dbReference>
<keyword evidence="2" id="KW-1185">Reference proteome</keyword>
<accession>A0ABQ5CIT9</accession>
<dbReference type="GO" id="GO:0003964">
    <property type="term" value="F:RNA-directed DNA polymerase activity"/>
    <property type="evidence" value="ECO:0007669"/>
    <property type="project" value="UniProtKB-KW"/>
</dbReference>
<dbReference type="Gene3D" id="3.10.10.10">
    <property type="entry name" value="HIV Type 1 Reverse Transcriptase, subunit A, domain 1"/>
    <property type="match status" value="1"/>
</dbReference>
<keyword evidence="1" id="KW-0695">RNA-directed DNA polymerase</keyword>